<dbReference type="GO" id="GO:0005634">
    <property type="term" value="C:nucleus"/>
    <property type="evidence" value="ECO:0007669"/>
    <property type="project" value="TreeGrafter"/>
</dbReference>
<dbReference type="EMBL" id="ML220134">
    <property type="protein sequence ID" value="TGZ79124.1"/>
    <property type="molecule type" value="Genomic_DNA"/>
</dbReference>
<feature type="transmembrane region" description="Helical" evidence="2">
    <location>
        <begin position="195"/>
        <end position="220"/>
    </location>
</feature>
<keyword evidence="2" id="KW-1133">Transmembrane helix</keyword>
<dbReference type="STRING" id="341454.A0A4V3SI90"/>
<name>A0A4V3SI90_9PEZI</name>
<dbReference type="PANTHER" id="PTHR28164">
    <property type="entry name" value="PROTEIN STB3"/>
    <property type="match status" value="1"/>
</dbReference>
<dbReference type="InterPro" id="IPR018818">
    <property type="entry name" value="Stb3"/>
</dbReference>
<feature type="region of interest" description="Disordered" evidence="1">
    <location>
        <begin position="122"/>
        <end position="142"/>
    </location>
</feature>
<keyword evidence="2" id="KW-0472">Membrane</keyword>
<dbReference type="OrthoDB" id="5391991at2759"/>
<dbReference type="AlphaFoldDB" id="A0A4V3SI90"/>
<dbReference type="GO" id="GO:0000432">
    <property type="term" value="P:positive regulation of transcription from RNA polymerase II promoter by glucose"/>
    <property type="evidence" value="ECO:0007669"/>
    <property type="project" value="TreeGrafter"/>
</dbReference>
<feature type="transmembrane region" description="Helical" evidence="2">
    <location>
        <begin position="226"/>
        <end position="253"/>
    </location>
</feature>
<dbReference type="PANTHER" id="PTHR28164:SF1">
    <property type="entry name" value="PROTEIN STB3"/>
    <property type="match status" value="1"/>
</dbReference>
<keyword evidence="2" id="KW-0812">Transmembrane</keyword>
<accession>A0A4V3SI90</accession>
<gene>
    <name evidence="3" type="ORF">EX30DRAFT_117243</name>
</gene>
<feature type="compositionally biased region" description="Basic and acidic residues" evidence="1">
    <location>
        <begin position="122"/>
        <end position="132"/>
    </location>
</feature>
<reference evidence="3 4" key="1">
    <citation type="submission" date="2019-04" db="EMBL/GenBank/DDBJ databases">
        <title>Comparative genomics and transcriptomics to analyze fruiting body development in filamentous ascomycetes.</title>
        <authorList>
            <consortium name="DOE Joint Genome Institute"/>
            <person name="Lutkenhaus R."/>
            <person name="Traeger S."/>
            <person name="Breuer J."/>
            <person name="Kuo A."/>
            <person name="Lipzen A."/>
            <person name="Pangilinan J."/>
            <person name="Dilworth D."/>
            <person name="Sandor L."/>
            <person name="Poggeler S."/>
            <person name="Barry K."/>
            <person name="Grigoriev I.V."/>
            <person name="Nowrousian M."/>
        </authorList>
    </citation>
    <scope>NUCLEOTIDE SEQUENCE [LARGE SCALE GENOMIC DNA]</scope>
    <source>
        <strain evidence="3 4">CBS 389.68</strain>
    </source>
</reference>
<evidence type="ECO:0000256" key="2">
    <source>
        <dbReference type="SAM" id="Phobius"/>
    </source>
</evidence>
<sequence>MAITTTSSVSIPNAHLRVPGPSVPIALNSADRSTTTSPVDSSGAITPTLLAKHHLPGILLDHGPMAIRYITAHLIQTLPGFSAIPPARQRRLVVGALEGRGVDNSNSEVIFEKVGWGRWDARRKGDPPRERQQATYSGETGVFIQSEEDEDVEMIDVHNESETASSDEEMEEDDDMTDEEDWAQMGPEALRMDSFGLAFCLQIGHLYTPLYLLGIFIAVGAFGCRFFLLLFLHIFLFNVAVFTSFILYCLFFYNLNSLQGKVANNVTTRRPHAHIYTHTHKYD</sequence>
<keyword evidence="4" id="KW-1185">Reference proteome</keyword>
<dbReference type="GO" id="GO:0043565">
    <property type="term" value="F:sequence-specific DNA binding"/>
    <property type="evidence" value="ECO:0007669"/>
    <property type="project" value="TreeGrafter"/>
</dbReference>
<protein>
    <submittedName>
        <fullName evidence="3">Uncharacterized protein</fullName>
    </submittedName>
</protein>
<organism evidence="3 4">
    <name type="scientific">Ascodesmis nigricans</name>
    <dbReference type="NCBI Taxonomy" id="341454"/>
    <lineage>
        <taxon>Eukaryota</taxon>
        <taxon>Fungi</taxon>
        <taxon>Dikarya</taxon>
        <taxon>Ascomycota</taxon>
        <taxon>Pezizomycotina</taxon>
        <taxon>Pezizomycetes</taxon>
        <taxon>Pezizales</taxon>
        <taxon>Ascodesmidaceae</taxon>
        <taxon>Ascodesmis</taxon>
    </lineage>
</organism>
<evidence type="ECO:0000313" key="3">
    <source>
        <dbReference type="EMBL" id="TGZ79124.1"/>
    </source>
</evidence>
<proteinExistence type="predicted"/>
<evidence type="ECO:0000313" key="4">
    <source>
        <dbReference type="Proteomes" id="UP000298138"/>
    </source>
</evidence>
<dbReference type="Proteomes" id="UP000298138">
    <property type="component" value="Unassembled WGS sequence"/>
</dbReference>
<feature type="region of interest" description="Disordered" evidence="1">
    <location>
        <begin position="158"/>
        <end position="179"/>
    </location>
</feature>
<evidence type="ECO:0000256" key="1">
    <source>
        <dbReference type="SAM" id="MobiDB-lite"/>
    </source>
</evidence>
<dbReference type="Pfam" id="PF10330">
    <property type="entry name" value="Stb3"/>
    <property type="match status" value="1"/>
</dbReference>
<feature type="compositionally biased region" description="Acidic residues" evidence="1">
    <location>
        <begin position="165"/>
        <end position="179"/>
    </location>
</feature>
<dbReference type="InParanoid" id="A0A4V3SI90"/>